<evidence type="ECO:0000313" key="3">
    <source>
        <dbReference type="EMBL" id="CAG8558505.1"/>
    </source>
</evidence>
<feature type="domain" description="Helitron helicase-like" evidence="2">
    <location>
        <begin position="243"/>
        <end position="360"/>
    </location>
</feature>
<dbReference type="Proteomes" id="UP000789508">
    <property type="component" value="Unassembled WGS sequence"/>
</dbReference>
<evidence type="ECO:0000313" key="4">
    <source>
        <dbReference type="Proteomes" id="UP000789508"/>
    </source>
</evidence>
<protein>
    <submittedName>
        <fullName evidence="3">12507_t:CDS:1</fullName>
    </submittedName>
</protein>
<dbReference type="AlphaFoldDB" id="A0A9N9B7Y0"/>
<organism evidence="3 4">
    <name type="scientific">Ambispora leptoticha</name>
    <dbReference type="NCBI Taxonomy" id="144679"/>
    <lineage>
        <taxon>Eukaryota</taxon>
        <taxon>Fungi</taxon>
        <taxon>Fungi incertae sedis</taxon>
        <taxon>Mucoromycota</taxon>
        <taxon>Glomeromycotina</taxon>
        <taxon>Glomeromycetes</taxon>
        <taxon>Archaeosporales</taxon>
        <taxon>Ambisporaceae</taxon>
        <taxon>Ambispora</taxon>
    </lineage>
</organism>
<sequence length="446" mass="52339">MNYSCNVRAHALYSGILGAFLEPNDNDTNSSENNSIYNKTLRRAAIWLAQNNPYLHSLANNLSSERTHEPNNPFSRARHTNSNAPAVNPHDIVILNYNFLDEIHNEDFHYTRLMAGFVQKSDNLRLPISIYDPNLEPLLFPDLFTDDKEHFHDILNQLQSNNEMRIETYEKYIKQRLMNIDPRWRLHHYWPSWSYLQLEKLRYHQNMQCLLRQNSTYPINNEPLPSGRDLLQPSNYTSRNILNENIIIPVPSFVRTGNTYFHQKQLHLNAMLQKFRLPTLFITLSMAESRWTHLHDILCNSDNGDTLPTNRPFHCANYFVHRFQSLKNELYKKPDLTRFGDITNFFDKVEFQNRGAVHMHNCYWTTNTIEVMISTNVIRSTVPDPEHESELYAAVLANQIHTCDARCQGPAIPACKKRFPRPFSETTHYEENNSRYTYKCLSQADS</sequence>
<dbReference type="InterPro" id="IPR025476">
    <property type="entry name" value="Helitron_helicase-like"/>
</dbReference>
<reference evidence="3" key="1">
    <citation type="submission" date="2021-06" db="EMBL/GenBank/DDBJ databases">
        <authorList>
            <person name="Kallberg Y."/>
            <person name="Tangrot J."/>
            <person name="Rosling A."/>
        </authorList>
    </citation>
    <scope>NUCLEOTIDE SEQUENCE</scope>
    <source>
        <strain evidence="3">FL130A</strain>
    </source>
</reference>
<keyword evidence="4" id="KW-1185">Reference proteome</keyword>
<dbReference type="Pfam" id="PF14214">
    <property type="entry name" value="Helitron_like_N"/>
    <property type="match status" value="1"/>
</dbReference>
<accession>A0A9N9B7Y0</accession>
<dbReference type="EMBL" id="CAJVPS010002047">
    <property type="protein sequence ID" value="CAG8558505.1"/>
    <property type="molecule type" value="Genomic_DNA"/>
</dbReference>
<proteinExistence type="predicted"/>
<feature type="region of interest" description="Disordered" evidence="1">
    <location>
        <begin position="64"/>
        <end position="83"/>
    </location>
</feature>
<name>A0A9N9B7Y0_9GLOM</name>
<gene>
    <name evidence="3" type="ORF">ALEPTO_LOCUS6234</name>
</gene>
<evidence type="ECO:0000259" key="2">
    <source>
        <dbReference type="Pfam" id="PF14214"/>
    </source>
</evidence>
<evidence type="ECO:0000256" key="1">
    <source>
        <dbReference type="SAM" id="MobiDB-lite"/>
    </source>
</evidence>
<comment type="caution">
    <text evidence="3">The sequence shown here is derived from an EMBL/GenBank/DDBJ whole genome shotgun (WGS) entry which is preliminary data.</text>
</comment>
<dbReference type="OrthoDB" id="2436479at2759"/>